<feature type="non-terminal residue" evidence="1">
    <location>
        <position position="119"/>
    </location>
</feature>
<feature type="non-terminal residue" evidence="1">
    <location>
        <position position="1"/>
    </location>
</feature>
<gene>
    <name evidence="1" type="ORF">BDN72DRAFT_750000</name>
</gene>
<organism evidence="1 2">
    <name type="scientific">Pluteus cervinus</name>
    <dbReference type="NCBI Taxonomy" id="181527"/>
    <lineage>
        <taxon>Eukaryota</taxon>
        <taxon>Fungi</taxon>
        <taxon>Dikarya</taxon>
        <taxon>Basidiomycota</taxon>
        <taxon>Agaricomycotina</taxon>
        <taxon>Agaricomycetes</taxon>
        <taxon>Agaricomycetidae</taxon>
        <taxon>Agaricales</taxon>
        <taxon>Pluteineae</taxon>
        <taxon>Pluteaceae</taxon>
        <taxon>Pluteus</taxon>
    </lineage>
</organism>
<dbReference type="EMBL" id="ML208381">
    <property type="protein sequence ID" value="TFK67231.1"/>
    <property type="molecule type" value="Genomic_DNA"/>
</dbReference>
<evidence type="ECO:0000313" key="2">
    <source>
        <dbReference type="Proteomes" id="UP000308600"/>
    </source>
</evidence>
<sequence>LLVENITSTDLERFLGVLFPTEYGRYDASTVEEWTSILKVAHDWEFESVRRLALEQIEPLATPVDRVVLGEVYTVPGWAEDGRLQLCIRQEPITLIEALRMGIEEVVKISNARHHIRSP</sequence>
<name>A0ACD3APL7_9AGAR</name>
<dbReference type="Proteomes" id="UP000308600">
    <property type="component" value="Unassembled WGS sequence"/>
</dbReference>
<accession>A0ACD3APL7</accession>
<proteinExistence type="predicted"/>
<reference evidence="1 2" key="1">
    <citation type="journal article" date="2019" name="Nat. Ecol. Evol.">
        <title>Megaphylogeny resolves global patterns of mushroom evolution.</title>
        <authorList>
            <person name="Varga T."/>
            <person name="Krizsan K."/>
            <person name="Foldi C."/>
            <person name="Dima B."/>
            <person name="Sanchez-Garcia M."/>
            <person name="Sanchez-Ramirez S."/>
            <person name="Szollosi G.J."/>
            <person name="Szarkandi J.G."/>
            <person name="Papp V."/>
            <person name="Albert L."/>
            <person name="Andreopoulos W."/>
            <person name="Angelini C."/>
            <person name="Antonin V."/>
            <person name="Barry K.W."/>
            <person name="Bougher N.L."/>
            <person name="Buchanan P."/>
            <person name="Buyck B."/>
            <person name="Bense V."/>
            <person name="Catcheside P."/>
            <person name="Chovatia M."/>
            <person name="Cooper J."/>
            <person name="Damon W."/>
            <person name="Desjardin D."/>
            <person name="Finy P."/>
            <person name="Geml J."/>
            <person name="Haridas S."/>
            <person name="Hughes K."/>
            <person name="Justo A."/>
            <person name="Karasinski D."/>
            <person name="Kautmanova I."/>
            <person name="Kiss B."/>
            <person name="Kocsube S."/>
            <person name="Kotiranta H."/>
            <person name="LaButti K.M."/>
            <person name="Lechner B.E."/>
            <person name="Liimatainen K."/>
            <person name="Lipzen A."/>
            <person name="Lukacs Z."/>
            <person name="Mihaltcheva S."/>
            <person name="Morgado L.N."/>
            <person name="Niskanen T."/>
            <person name="Noordeloos M.E."/>
            <person name="Ohm R.A."/>
            <person name="Ortiz-Santana B."/>
            <person name="Ovrebo C."/>
            <person name="Racz N."/>
            <person name="Riley R."/>
            <person name="Savchenko A."/>
            <person name="Shiryaev A."/>
            <person name="Soop K."/>
            <person name="Spirin V."/>
            <person name="Szebenyi C."/>
            <person name="Tomsovsky M."/>
            <person name="Tulloss R.E."/>
            <person name="Uehling J."/>
            <person name="Grigoriev I.V."/>
            <person name="Vagvolgyi C."/>
            <person name="Papp T."/>
            <person name="Martin F.M."/>
            <person name="Miettinen O."/>
            <person name="Hibbett D.S."/>
            <person name="Nagy L.G."/>
        </authorList>
    </citation>
    <scope>NUCLEOTIDE SEQUENCE [LARGE SCALE GENOMIC DNA]</scope>
    <source>
        <strain evidence="1 2">NL-1719</strain>
    </source>
</reference>
<keyword evidence="2" id="KW-1185">Reference proteome</keyword>
<protein>
    <submittedName>
        <fullName evidence="1">Uncharacterized protein</fullName>
    </submittedName>
</protein>
<evidence type="ECO:0000313" key="1">
    <source>
        <dbReference type="EMBL" id="TFK67231.1"/>
    </source>
</evidence>